<dbReference type="EMBL" id="NESQ01000369">
    <property type="protein sequence ID" value="PUU73531.1"/>
    <property type="molecule type" value="Genomic_DNA"/>
</dbReference>
<dbReference type="Proteomes" id="UP000244722">
    <property type="component" value="Unassembled WGS sequence"/>
</dbReference>
<evidence type="ECO:0000313" key="2">
    <source>
        <dbReference type="Proteomes" id="UP000244722"/>
    </source>
</evidence>
<proteinExistence type="predicted"/>
<keyword evidence="2" id="KW-1185">Reference proteome</keyword>
<gene>
    <name evidence="1" type="ORF">B9Z19DRAFT_1134999</name>
</gene>
<organism evidence="1 2">
    <name type="scientific">Tuber borchii</name>
    <name type="common">White truffle</name>
    <dbReference type="NCBI Taxonomy" id="42251"/>
    <lineage>
        <taxon>Eukaryota</taxon>
        <taxon>Fungi</taxon>
        <taxon>Dikarya</taxon>
        <taxon>Ascomycota</taxon>
        <taxon>Pezizomycotina</taxon>
        <taxon>Pezizomycetes</taxon>
        <taxon>Pezizales</taxon>
        <taxon>Tuberaceae</taxon>
        <taxon>Tuber</taxon>
    </lineage>
</organism>
<name>A0A2T6ZDF9_TUBBO</name>
<reference evidence="1 2" key="1">
    <citation type="submission" date="2017-04" db="EMBL/GenBank/DDBJ databases">
        <title>Draft genome sequence of Tuber borchii Vittad., a whitish edible truffle.</title>
        <authorList>
            <consortium name="DOE Joint Genome Institute"/>
            <person name="Murat C."/>
            <person name="Kuo A."/>
            <person name="Barry K.W."/>
            <person name="Clum A."/>
            <person name="Dockter R.B."/>
            <person name="Fauchery L."/>
            <person name="Iotti M."/>
            <person name="Kohler A."/>
            <person name="Labutti K."/>
            <person name="Lindquist E.A."/>
            <person name="Lipzen A."/>
            <person name="Ohm R.A."/>
            <person name="Wang M."/>
            <person name="Grigoriev I.V."/>
            <person name="Zambonelli A."/>
            <person name="Martin F.M."/>
        </authorList>
    </citation>
    <scope>NUCLEOTIDE SEQUENCE [LARGE SCALE GENOMIC DNA]</scope>
    <source>
        <strain evidence="1 2">Tbo3840</strain>
    </source>
</reference>
<comment type="caution">
    <text evidence="1">The sequence shown here is derived from an EMBL/GenBank/DDBJ whole genome shotgun (WGS) entry which is preliminary data.</text>
</comment>
<protein>
    <submittedName>
        <fullName evidence="1">Uncharacterized protein</fullName>
    </submittedName>
</protein>
<dbReference type="AlphaFoldDB" id="A0A2T6ZDF9"/>
<evidence type="ECO:0000313" key="1">
    <source>
        <dbReference type="EMBL" id="PUU73531.1"/>
    </source>
</evidence>
<accession>A0A2T6ZDF9</accession>
<sequence length="210" mass="23422">MVLPHPLAVPNLLVIPAITPSHSELTTPELEGGGGERTSSGWNMAVGLELSILAKACSLIWDWTIFINPFLDPIALTKEVRRCWSDGKRELGFLNFINATQPQITSMREVWHGQIIEQIRTILKNRIKKEQGKHIERMEGYSNDEDALRWEFGIDLEADELEAAGSLTDVARGHGRCPPQWDQGGNLGVSDDAALLREPVDTPFQVEETN</sequence>